<dbReference type="AlphaFoldDB" id="A0A4Z2DB59"/>
<keyword evidence="2" id="KW-1185">Reference proteome</keyword>
<proteinExistence type="predicted"/>
<accession>A0A4Z2DB59</accession>
<organism evidence="1 2">
    <name type="scientific">Schistosoma japonicum</name>
    <name type="common">Blood fluke</name>
    <dbReference type="NCBI Taxonomy" id="6182"/>
    <lineage>
        <taxon>Eukaryota</taxon>
        <taxon>Metazoa</taxon>
        <taxon>Spiralia</taxon>
        <taxon>Lophotrochozoa</taxon>
        <taxon>Platyhelminthes</taxon>
        <taxon>Trematoda</taxon>
        <taxon>Digenea</taxon>
        <taxon>Strigeidida</taxon>
        <taxon>Schistosomatoidea</taxon>
        <taxon>Schistosomatidae</taxon>
        <taxon>Schistosoma</taxon>
    </lineage>
</organism>
<name>A0A4Z2DB59_SCHJA</name>
<dbReference type="Proteomes" id="UP000311919">
    <property type="component" value="Unassembled WGS sequence"/>
</dbReference>
<gene>
    <name evidence="1" type="ORF">EWB00_003004</name>
</gene>
<evidence type="ECO:0000313" key="2">
    <source>
        <dbReference type="Proteomes" id="UP000311919"/>
    </source>
</evidence>
<comment type="caution">
    <text evidence="1">The sequence shown here is derived from an EMBL/GenBank/DDBJ whole genome shotgun (WGS) entry which is preliminary data.</text>
</comment>
<evidence type="ECO:0000313" key="1">
    <source>
        <dbReference type="EMBL" id="TNN13410.1"/>
    </source>
</evidence>
<dbReference type="EMBL" id="SKCS01000193">
    <property type="protein sequence ID" value="TNN13410.1"/>
    <property type="molecule type" value="Genomic_DNA"/>
</dbReference>
<reference evidence="1 2" key="1">
    <citation type="submission" date="2019-03" db="EMBL/GenBank/DDBJ databases">
        <title>An improved genome assembly of the fluke Schistosoma japonicum.</title>
        <authorList>
            <person name="Hu W."/>
            <person name="Luo F."/>
            <person name="Yin M."/>
            <person name="Mo X."/>
            <person name="Sun C."/>
            <person name="Wu Q."/>
            <person name="Zhu B."/>
            <person name="Xiang M."/>
            <person name="Wang J."/>
            <person name="Wang Y."/>
            <person name="Zhang T."/>
            <person name="Xu B."/>
            <person name="Zheng H."/>
            <person name="Feng Z."/>
        </authorList>
    </citation>
    <scope>NUCLEOTIDE SEQUENCE [LARGE SCALE GENOMIC DNA]</scope>
    <source>
        <strain evidence="1">HuSjv2</strain>
        <tissue evidence="1">Worms</tissue>
    </source>
</reference>
<sequence>MDVGVFVIERFNISSNIPSPSNNPLSFCYTWCSISSTSSIVYSPPDLSFADTIKQSNVSSARQMPSVVSEPPLPNSCNYPSINHFVQPPNSNPLDRNQHLETSR</sequence>
<protein>
    <submittedName>
        <fullName evidence="1">Uncharacterized protein</fullName>
    </submittedName>
</protein>